<comment type="caution">
    <text evidence="1">The sequence shown here is derived from an EMBL/GenBank/DDBJ whole genome shotgun (WGS) entry which is preliminary data.</text>
</comment>
<keyword evidence="2" id="KW-1185">Reference proteome</keyword>
<gene>
    <name evidence="1" type="ORF">FEV53_11995</name>
</gene>
<dbReference type="GO" id="GO:0003677">
    <property type="term" value="F:DNA binding"/>
    <property type="evidence" value="ECO:0007669"/>
    <property type="project" value="InterPro"/>
</dbReference>
<organism evidence="1 2">
    <name type="scientific">Palleronia caenipelagi</name>
    <dbReference type="NCBI Taxonomy" id="2489174"/>
    <lineage>
        <taxon>Bacteria</taxon>
        <taxon>Pseudomonadati</taxon>
        <taxon>Pseudomonadota</taxon>
        <taxon>Alphaproteobacteria</taxon>
        <taxon>Rhodobacterales</taxon>
        <taxon>Roseobacteraceae</taxon>
        <taxon>Palleronia</taxon>
    </lineage>
</organism>
<dbReference type="InterPro" id="IPR010982">
    <property type="entry name" value="Lambda_DNA-bd_dom_sf"/>
</dbReference>
<evidence type="ECO:0008006" key="3">
    <source>
        <dbReference type="Google" id="ProtNLM"/>
    </source>
</evidence>
<evidence type="ECO:0000313" key="1">
    <source>
        <dbReference type="EMBL" id="TRD18371.1"/>
    </source>
</evidence>
<dbReference type="Proteomes" id="UP000318590">
    <property type="component" value="Unassembled WGS sequence"/>
</dbReference>
<protein>
    <recommendedName>
        <fullName evidence="3">Transcriptional regulator</fullName>
    </recommendedName>
</protein>
<sequence length="127" mass="13848">MTPVDHLAKARAAWGEDMPDWIEALARACAETSQNAVARKLGYSAATVSCALSGTYRGNLATLEAAWRGVFERAVVACPILGEIGTPTCRDWRRKSKRLRASNNLNARMFRACRACSHNQKGGATHE</sequence>
<dbReference type="Gene3D" id="1.10.260.40">
    <property type="entry name" value="lambda repressor-like DNA-binding domains"/>
    <property type="match status" value="1"/>
</dbReference>
<dbReference type="AlphaFoldDB" id="A0A547PW76"/>
<dbReference type="EMBL" id="VFSV01000020">
    <property type="protein sequence ID" value="TRD18371.1"/>
    <property type="molecule type" value="Genomic_DNA"/>
</dbReference>
<dbReference type="OrthoDB" id="6064795at2"/>
<name>A0A547PW76_9RHOB</name>
<dbReference type="RefSeq" id="WP_142835043.1">
    <property type="nucleotide sequence ID" value="NZ_VFSV01000020.1"/>
</dbReference>
<evidence type="ECO:0000313" key="2">
    <source>
        <dbReference type="Proteomes" id="UP000318590"/>
    </source>
</evidence>
<reference evidence="1 2" key="1">
    <citation type="submission" date="2019-06" db="EMBL/GenBank/DDBJ databases">
        <title>Paenimaribius caenipelagi gen. nov., sp. nov., isolated from a tidal flat.</title>
        <authorList>
            <person name="Yoon J.-H."/>
        </authorList>
    </citation>
    <scope>NUCLEOTIDE SEQUENCE [LARGE SCALE GENOMIC DNA]</scope>
    <source>
        <strain evidence="1 2">JBTF-M29</strain>
    </source>
</reference>
<proteinExistence type="predicted"/>
<accession>A0A547PW76</accession>